<gene>
    <name evidence="1" type="ORF">DMB68_11990</name>
</gene>
<evidence type="ECO:0000313" key="2">
    <source>
        <dbReference type="Proteomes" id="UP000247681"/>
    </source>
</evidence>
<organism evidence="1 2">
    <name type="scientific">Flavobacterium hydrophilum</name>
    <dbReference type="NCBI Taxonomy" id="2211445"/>
    <lineage>
        <taxon>Bacteria</taxon>
        <taxon>Pseudomonadati</taxon>
        <taxon>Bacteroidota</taxon>
        <taxon>Flavobacteriia</taxon>
        <taxon>Flavobacteriales</taxon>
        <taxon>Flavobacteriaceae</taxon>
        <taxon>Flavobacterium</taxon>
    </lineage>
</organism>
<keyword evidence="2" id="KW-1185">Reference proteome</keyword>
<name>A0A2V4C244_9FLAO</name>
<accession>A0A2V4C244</accession>
<comment type="caution">
    <text evidence="1">The sequence shown here is derived from an EMBL/GenBank/DDBJ whole genome shotgun (WGS) entry which is preliminary data.</text>
</comment>
<dbReference type="Proteomes" id="UP000247681">
    <property type="component" value="Unassembled WGS sequence"/>
</dbReference>
<proteinExistence type="predicted"/>
<dbReference type="EMBL" id="QJHL01000002">
    <property type="protein sequence ID" value="PXY45396.1"/>
    <property type="molecule type" value="Genomic_DNA"/>
</dbReference>
<evidence type="ECO:0000313" key="1">
    <source>
        <dbReference type="EMBL" id="PXY45396.1"/>
    </source>
</evidence>
<reference evidence="1 2" key="1">
    <citation type="submission" date="2018-05" db="EMBL/GenBank/DDBJ databases">
        <title>Flavobacterium sp. strain IMCC34758, incomplete genome.</title>
        <authorList>
            <person name="Joung Y."/>
        </authorList>
    </citation>
    <scope>NUCLEOTIDE SEQUENCE [LARGE SCALE GENOMIC DNA]</scope>
    <source>
        <strain evidence="1 2">IMCC34758</strain>
    </source>
</reference>
<sequence length="159" mass="17957">MTVKDYKSEKLIGDKIFVKPVIGGEETSPFGISKISNKNFGEAFKKSILHSNAFSKISNATNDDWIIEISIISVDKPKFGFNFTVKTIIDYKLYYKNKLVFSKKIDQSGKATFSDATIGQKRVRIANEFSAKKNIKSLFESLNEITLDEMDLHSAETKL</sequence>
<protein>
    <submittedName>
        <fullName evidence="1">Uncharacterized protein</fullName>
    </submittedName>
</protein>
<dbReference type="AlphaFoldDB" id="A0A2V4C244"/>